<dbReference type="InParanoid" id="A0A7N2MLB8"/>
<name>A0A7N2MLB8_QUELO</name>
<proteinExistence type="inferred from homology"/>
<dbReference type="PROSITE" id="PS51767">
    <property type="entry name" value="PEPTIDASE_A1"/>
    <property type="match status" value="1"/>
</dbReference>
<evidence type="ECO:0000259" key="6">
    <source>
        <dbReference type="PROSITE" id="PS51767"/>
    </source>
</evidence>
<gene>
    <name evidence="7" type="primary">LOC115960155</name>
</gene>
<evidence type="ECO:0000256" key="4">
    <source>
        <dbReference type="ARBA" id="ARBA00022801"/>
    </source>
</evidence>
<protein>
    <recommendedName>
        <fullName evidence="6">Peptidase A1 domain-containing protein</fullName>
    </recommendedName>
</protein>
<dbReference type="InterPro" id="IPR033121">
    <property type="entry name" value="PEPTIDASE_A1"/>
</dbReference>
<dbReference type="OrthoDB" id="2747330at2759"/>
<evidence type="ECO:0000313" key="7">
    <source>
        <dbReference type="EnsemblPlants" id="QL09p026426:mrna:CDS:1"/>
    </source>
</evidence>
<dbReference type="Pfam" id="PF14541">
    <property type="entry name" value="TAXi_C"/>
    <property type="match status" value="1"/>
</dbReference>
<keyword evidence="3" id="KW-0064">Aspartyl protease</keyword>
<evidence type="ECO:0000256" key="1">
    <source>
        <dbReference type="ARBA" id="ARBA00007447"/>
    </source>
</evidence>
<feature type="domain" description="Peptidase A1" evidence="6">
    <location>
        <begin position="43"/>
        <end position="385"/>
    </location>
</feature>
<dbReference type="EMBL" id="LRBV02000009">
    <property type="status" value="NOT_ANNOTATED_CDS"/>
    <property type="molecule type" value="Genomic_DNA"/>
</dbReference>
<dbReference type="Pfam" id="PF14543">
    <property type="entry name" value="TAXi_N"/>
    <property type="match status" value="1"/>
</dbReference>
<dbReference type="RefSeq" id="XP_030934765.1">
    <property type="nucleotide sequence ID" value="XM_031078905.1"/>
</dbReference>
<evidence type="ECO:0000256" key="3">
    <source>
        <dbReference type="ARBA" id="ARBA00022750"/>
    </source>
</evidence>
<dbReference type="GO" id="GO:0004190">
    <property type="term" value="F:aspartic-type endopeptidase activity"/>
    <property type="evidence" value="ECO:0007669"/>
    <property type="project" value="UniProtKB-KW"/>
</dbReference>
<dbReference type="PANTHER" id="PTHR47967:SF39">
    <property type="entry name" value="ASPARTYL PROTEASE FAMILY PROTEIN, PUTATIVE-RELATED"/>
    <property type="match status" value="1"/>
</dbReference>
<reference evidence="7 8" key="1">
    <citation type="journal article" date="2016" name="G3 (Bethesda)">
        <title>First Draft Assembly and Annotation of the Genome of a California Endemic Oak Quercus lobata Nee (Fagaceae).</title>
        <authorList>
            <person name="Sork V.L."/>
            <person name="Fitz-Gibbon S.T."/>
            <person name="Puiu D."/>
            <person name="Crepeau M."/>
            <person name="Gugger P.F."/>
            <person name="Sherman R."/>
            <person name="Stevens K."/>
            <person name="Langley C.H."/>
            <person name="Pellegrini M."/>
            <person name="Salzberg S.L."/>
        </authorList>
    </citation>
    <scope>NUCLEOTIDE SEQUENCE [LARGE SCALE GENOMIC DNA]</scope>
    <source>
        <strain evidence="7 8">cv. SW786</strain>
    </source>
</reference>
<organism evidence="7 8">
    <name type="scientific">Quercus lobata</name>
    <name type="common">Valley oak</name>
    <dbReference type="NCBI Taxonomy" id="97700"/>
    <lineage>
        <taxon>Eukaryota</taxon>
        <taxon>Viridiplantae</taxon>
        <taxon>Streptophyta</taxon>
        <taxon>Embryophyta</taxon>
        <taxon>Tracheophyta</taxon>
        <taxon>Spermatophyta</taxon>
        <taxon>Magnoliopsida</taxon>
        <taxon>eudicotyledons</taxon>
        <taxon>Gunneridae</taxon>
        <taxon>Pentapetalae</taxon>
        <taxon>rosids</taxon>
        <taxon>fabids</taxon>
        <taxon>Fagales</taxon>
        <taxon>Fagaceae</taxon>
        <taxon>Quercus</taxon>
    </lineage>
</organism>
<dbReference type="InterPro" id="IPR032799">
    <property type="entry name" value="TAXi_C"/>
</dbReference>
<evidence type="ECO:0000313" key="8">
    <source>
        <dbReference type="Proteomes" id="UP000594261"/>
    </source>
</evidence>
<keyword evidence="8" id="KW-1185">Reference proteome</keyword>
<dbReference type="PANTHER" id="PTHR47967">
    <property type="entry name" value="OS07G0603500 PROTEIN-RELATED"/>
    <property type="match status" value="1"/>
</dbReference>
<evidence type="ECO:0000256" key="2">
    <source>
        <dbReference type="ARBA" id="ARBA00022670"/>
    </source>
</evidence>
<dbReference type="CDD" id="cd05476">
    <property type="entry name" value="pepsin_A_like_plant"/>
    <property type="match status" value="1"/>
</dbReference>
<keyword evidence="5" id="KW-0325">Glycoprotein</keyword>
<dbReference type="GO" id="GO:0006508">
    <property type="term" value="P:proteolysis"/>
    <property type="evidence" value="ECO:0007669"/>
    <property type="project" value="UniProtKB-KW"/>
</dbReference>
<comment type="similarity">
    <text evidence="1">Belongs to the peptidase A1 family.</text>
</comment>
<reference evidence="7" key="2">
    <citation type="submission" date="2021-01" db="UniProtKB">
        <authorList>
            <consortium name="EnsemblPlants"/>
        </authorList>
    </citation>
    <scope>IDENTIFICATION</scope>
</reference>
<dbReference type="InterPro" id="IPR021109">
    <property type="entry name" value="Peptidase_aspartic_dom_sf"/>
</dbReference>
<sequence length="392" mass="42695">MASSVRFHPCFLVASILSYYVIGLLATAHNVPQTQLTLHKDQHIMKFSIGTPPVDIYGTADTGSNLVWTQCLPCDACFKQIHPMFDSKESSTYREISCQSEECRILLDEATCSPQNICNYKTGYATGLSKGVWAKEKVSINSTSGQAVSFDIAFGCAHNTGGFHYEGHVTGIIGLGAGPLSFVSQIGSKRFSYCLVPYGTDPSITGKISFGNGSEVVGDGVVSTPYVGGDQYYLTLEGISVGDTYVPFNSSGKVSKGNICMDSGSPPLTLPPDFYDRLVVEVKKQISIDPIKNDTLLGTRLCYRTEITNENGPILTVHFEGADVELKPVQTFNRPVKEYEYYCFAITNIANTELDFKDGAGLYGSNVQANFLIGYDLETKMVSFKPTDCTKL</sequence>
<keyword evidence="4" id="KW-0378">Hydrolase</keyword>
<dbReference type="Proteomes" id="UP000594261">
    <property type="component" value="Chromosome 9"/>
</dbReference>
<accession>A0A7N2MLB8</accession>
<keyword evidence="2" id="KW-0645">Protease</keyword>
<dbReference type="AlphaFoldDB" id="A0A7N2MLB8"/>
<evidence type="ECO:0000256" key="5">
    <source>
        <dbReference type="ARBA" id="ARBA00023180"/>
    </source>
</evidence>
<dbReference type="InterPro" id="IPR032861">
    <property type="entry name" value="TAXi_N"/>
</dbReference>
<dbReference type="GO" id="GO:0005576">
    <property type="term" value="C:extracellular region"/>
    <property type="evidence" value="ECO:0007669"/>
    <property type="project" value="TreeGrafter"/>
</dbReference>
<dbReference type="EnsemblPlants" id="QL09p026426:mrna">
    <property type="protein sequence ID" value="QL09p026426:mrna:CDS:1"/>
    <property type="gene ID" value="QL09p026426"/>
</dbReference>
<dbReference type="InterPro" id="IPR034161">
    <property type="entry name" value="Pepsin-like_plant"/>
</dbReference>
<dbReference type="Gene3D" id="2.40.70.10">
    <property type="entry name" value="Acid Proteases"/>
    <property type="match status" value="2"/>
</dbReference>
<dbReference type="Gramene" id="QL09p026426:mrna">
    <property type="protein sequence ID" value="QL09p026426:mrna:CDS:1"/>
    <property type="gene ID" value="QL09p026426"/>
</dbReference>
<dbReference type="SUPFAM" id="SSF50630">
    <property type="entry name" value="Acid proteases"/>
    <property type="match status" value="1"/>
</dbReference>
<dbReference type="GeneID" id="115960155"/>
<dbReference type="InterPro" id="IPR051708">
    <property type="entry name" value="Plant_Aspart_Prot_A1"/>
</dbReference>
<dbReference type="KEGG" id="qlo:115960155"/>